<evidence type="ECO:0000256" key="1">
    <source>
        <dbReference type="ARBA" id="ARBA00001933"/>
    </source>
</evidence>
<evidence type="ECO:0000256" key="5">
    <source>
        <dbReference type="NCBIfam" id="TIGR00260"/>
    </source>
</evidence>
<evidence type="ECO:0000256" key="2">
    <source>
        <dbReference type="ARBA" id="ARBA00005517"/>
    </source>
</evidence>
<accession>A0ABM7WNX3</accession>
<dbReference type="CDD" id="cd01563">
    <property type="entry name" value="Thr-synth_1"/>
    <property type="match status" value="1"/>
</dbReference>
<evidence type="ECO:0000256" key="4">
    <source>
        <dbReference type="ARBA" id="ARBA00023239"/>
    </source>
</evidence>
<gene>
    <name evidence="7" type="primary">thrC</name>
    <name evidence="7" type="ORF">AMOR_01690</name>
</gene>
<name>A0ABM7WNX3_9BACT</name>
<dbReference type="SUPFAM" id="SSF53686">
    <property type="entry name" value="Tryptophan synthase beta subunit-like PLP-dependent enzymes"/>
    <property type="match status" value="1"/>
</dbReference>
<comment type="similarity">
    <text evidence="2">Belongs to the threonine synthase family.</text>
</comment>
<dbReference type="InterPro" id="IPR050147">
    <property type="entry name" value="Ser/Thr_Dehydratase"/>
</dbReference>
<dbReference type="Pfam" id="PF00291">
    <property type="entry name" value="PALP"/>
    <property type="match status" value="1"/>
</dbReference>
<dbReference type="NCBIfam" id="TIGR00260">
    <property type="entry name" value="thrC"/>
    <property type="match status" value="1"/>
</dbReference>
<dbReference type="Gene3D" id="3.40.50.1100">
    <property type="match status" value="2"/>
</dbReference>
<dbReference type="EMBL" id="AP025591">
    <property type="protein sequence ID" value="BDG01173.1"/>
    <property type="molecule type" value="Genomic_DNA"/>
</dbReference>
<comment type="cofactor">
    <cofactor evidence="1">
        <name>pyridoxal 5'-phosphate</name>
        <dbReference type="ChEBI" id="CHEBI:597326"/>
    </cofactor>
</comment>
<organism evidence="7 8">
    <name type="scientific">Anaeromyxobacter oryzae</name>
    <dbReference type="NCBI Taxonomy" id="2918170"/>
    <lineage>
        <taxon>Bacteria</taxon>
        <taxon>Pseudomonadati</taxon>
        <taxon>Myxococcota</taxon>
        <taxon>Myxococcia</taxon>
        <taxon>Myxococcales</taxon>
        <taxon>Cystobacterineae</taxon>
        <taxon>Anaeromyxobacteraceae</taxon>
        <taxon>Anaeromyxobacter</taxon>
    </lineage>
</organism>
<keyword evidence="8" id="KW-1185">Reference proteome</keyword>
<dbReference type="InterPro" id="IPR004450">
    <property type="entry name" value="Thr_synthase-like"/>
</dbReference>
<evidence type="ECO:0000313" key="8">
    <source>
        <dbReference type="Proteomes" id="UP001162891"/>
    </source>
</evidence>
<dbReference type="RefSeq" id="WP_248357569.1">
    <property type="nucleotide sequence ID" value="NZ_AP025591.1"/>
</dbReference>
<proteinExistence type="inferred from homology"/>
<keyword evidence="3" id="KW-0663">Pyridoxal phosphate</keyword>
<sequence length="424" mass="43972">MSSPVAAACTAVAKRSGPRLASLSCRLCGAPSDPSPVAVCEHCLGPLEPVYDPARRLPTRAEIEARPRSIWRYREWLPILDAPVVSEDTGFTPLLDAPALARALGVRRALVKNDAVSHPSCSFKDRVVAVALNAAVGLGLDTVGCASTGNLANSVAAQAARAGLAAWIFVPEDLEVGKIVGTAIYGPRLVRVKGTYDDVNRLCAQVADRFGWGLVNLNLRGYYGEGSKTMAHEIGEQLGWRTPDAVIAPMAGGSLLTKLDKGFRELRTAGLLDGAAPRMYGAQAAGCAPIVNLVASGGEKIEPVQPRTIARSIAIGNPADGRFAAKAIRTSGGGAAAVTDEELVAGIRLLAETTGVFGETAAGVTVAAALKLAREGQLRPTDELVLCITGNGLKTVEAVLPALPEAPVVAGKLREVAALVEASR</sequence>
<reference evidence="8" key="1">
    <citation type="journal article" date="2022" name="Int. J. Syst. Evol. Microbiol.">
        <title>Anaeromyxobacter oryzae sp. nov., Anaeromyxobacter diazotrophicus sp. nov. and Anaeromyxobacter paludicola sp. nov., isolated from paddy soils.</title>
        <authorList>
            <person name="Itoh H."/>
            <person name="Xu Z."/>
            <person name="Mise K."/>
            <person name="Masuda Y."/>
            <person name="Ushijima N."/>
            <person name="Hayakawa C."/>
            <person name="Shiratori Y."/>
            <person name="Senoo K."/>
        </authorList>
    </citation>
    <scope>NUCLEOTIDE SEQUENCE [LARGE SCALE GENOMIC DNA]</scope>
    <source>
        <strain evidence="8">Red232</strain>
    </source>
</reference>
<dbReference type="EC" id="4.2.3.1" evidence="5"/>
<feature type="domain" description="Tryptophan synthase beta chain-like PALP" evidence="6">
    <location>
        <begin position="86"/>
        <end position="390"/>
    </location>
</feature>
<evidence type="ECO:0000256" key="3">
    <source>
        <dbReference type="ARBA" id="ARBA00022898"/>
    </source>
</evidence>
<evidence type="ECO:0000313" key="7">
    <source>
        <dbReference type="EMBL" id="BDG01173.1"/>
    </source>
</evidence>
<dbReference type="InterPro" id="IPR001926">
    <property type="entry name" value="TrpB-like_PALP"/>
</dbReference>
<dbReference type="InterPro" id="IPR036052">
    <property type="entry name" value="TrpB-like_PALP_sf"/>
</dbReference>
<dbReference type="Proteomes" id="UP001162891">
    <property type="component" value="Chromosome"/>
</dbReference>
<dbReference type="PANTHER" id="PTHR48078">
    <property type="entry name" value="THREONINE DEHYDRATASE, MITOCHONDRIAL-RELATED"/>
    <property type="match status" value="1"/>
</dbReference>
<dbReference type="PANTHER" id="PTHR48078:SF6">
    <property type="entry name" value="L-THREONINE DEHYDRATASE CATABOLIC TDCB"/>
    <property type="match status" value="1"/>
</dbReference>
<evidence type="ECO:0000259" key="6">
    <source>
        <dbReference type="Pfam" id="PF00291"/>
    </source>
</evidence>
<protein>
    <recommendedName>
        <fullName evidence="5">Threonine synthase</fullName>
        <ecNumber evidence="5">4.2.3.1</ecNumber>
    </recommendedName>
</protein>
<keyword evidence="4" id="KW-0456">Lyase</keyword>